<gene>
    <name evidence="1" type="ORF">M404DRAFT_514526</name>
</gene>
<dbReference type="EMBL" id="KN832174">
    <property type="protein sequence ID" value="KIN93389.1"/>
    <property type="molecule type" value="Genomic_DNA"/>
</dbReference>
<evidence type="ECO:0000313" key="1">
    <source>
        <dbReference type="EMBL" id="KIN93389.1"/>
    </source>
</evidence>
<dbReference type="InParanoid" id="A0A0C3MWV9"/>
<name>A0A0C3MWV9_PISTI</name>
<reference evidence="2" key="2">
    <citation type="submission" date="2015-01" db="EMBL/GenBank/DDBJ databases">
        <title>Evolutionary Origins and Diversification of the Mycorrhizal Mutualists.</title>
        <authorList>
            <consortium name="DOE Joint Genome Institute"/>
            <consortium name="Mycorrhizal Genomics Consortium"/>
            <person name="Kohler A."/>
            <person name="Kuo A."/>
            <person name="Nagy L.G."/>
            <person name="Floudas D."/>
            <person name="Copeland A."/>
            <person name="Barry K.W."/>
            <person name="Cichocki N."/>
            <person name="Veneault-Fourrey C."/>
            <person name="LaButti K."/>
            <person name="Lindquist E.A."/>
            <person name="Lipzen A."/>
            <person name="Lundell T."/>
            <person name="Morin E."/>
            <person name="Murat C."/>
            <person name="Riley R."/>
            <person name="Ohm R."/>
            <person name="Sun H."/>
            <person name="Tunlid A."/>
            <person name="Henrissat B."/>
            <person name="Grigoriev I.V."/>
            <person name="Hibbett D.S."/>
            <person name="Martin F."/>
        </authorList>
    </citation>
    <scope>NUCLEOTIDE SEQUENCE [LARGE SCALE GENOMIC DNA]</scope>
    <source>
        <strain evidence="2">Marx 270</strain>
    </source>
</reference>
<dbReference type="AlphaFoldDB" id="A0A0C3MWV9"/>
<dbReference type="HOGENOM" id="CLU_2688799_0_0_1"/>
<reference evidence="1 2" key="1">
    <citation type="submission" date="2014-04" db="EMBL/GenBank/DDBJ databases">
        <authorList>
            <consortium name="DOE Joint Genome Institute"/>
            <person name="Kuo A."/>
            <person name="Kohler A."/>
            <person name="Costa M.D."/>
            <person name="Nagy L.G."/>
            <person name="Floudas D."/>
            <person name="Copeland A."/>
            <person name="Barry K.W."/>
            <person name="Cichocki N."/>
            <person name="Veneault-Fourrey C."/>
            <person name="LaButti K."/>
            <person name="Lindquist E.A."/>
            <person name="Lipzen A."/>
            <person name="Lundell T."/>
            <person name="Morin E."/>
            <person name="Murat C."/>
            <person name="Sun H."/>
            <person name="Tunlid A."/>
            <person name="Henrissat B."/>
            <person name="Grigoriev I.V."/>
            <person name="Hibbett D.S."/>
            <person name="Martin F."/>
            <person name="Nordberg H.P."/>
            <person name="Cantor M.N."/>
            <person name="Hua S.X."/>
        </authorList>
    </citation>
    <scope>NUCLEOTIDE SEQUENCE [LARGE SCALE GENOMIC DNA]</scope>
    <source>
        <strain evidence="1 2">Marx 270</strain>
    </source>
</reference>
<keyword evidence="2" id="KW-1185">Reference proteome</keyword>
<sequence>MKIRNVCVCFGWRDVHGSGNEWKCNSIQPLHTWVMISTLRKWGAATSICKCCLTMCLMFYTSIPFNRYPNTHLL</sequence>
<protein>
    <submittedName>
        <fullName evidence="1">Uncharacterized protein</fullName>
    </submittedName>
</protein>
<dbReference type="Proteomes" id="UP000054217">
    <property type="component" value="Unassembled WGS sequence"/>
</dbReference>
<organism evidence="1 2">
    <name type="scientific">Pisolithus tinctorius Marx 270</name>
    <dbReference type="NCBI Taxonomy" id="870435"/>
    <lineage>
        <taxon>Eukaryota</taxon>
        <taxon>Fungi</taxon>
        <taxon>Dikarya</taxon>
        <taxon>Basidiomycota</taxon>
        <taxon>Agaricomycotina</taxon>
        <taxon>Agaricomycetes</taxon>
        <taxon>Agaricomycetidae</taxon>
        <taxon>Boletales</taxon>
        <taxon>Sclerodermatineae</taxon>
        <taxon>Pisolithaceae</taxon>
        <taxon>Pisolithus</taxon>
    </lineage>
</organism>
<evidence type="ECO:0000313" key="2">
    <source>
        <dbReference type="Proteomes" id="UP000054217"/>
    </source>
</evidence>
<accession>A0A0C3MWV9</accession>
<proteinExistence type="predicted"/>